<name>A0A239PPK9_9PROT</name>
<proteinExistence type="predicted"/>
<evidence type="ECO:0000313" key="1">
    <source>
        <dbReference type="EMBL" id="SNT72241.1"/>
    </source>
</evidence>
<dbReference type="EMBL" id="FZQA01000002">
    <property type="protein sequence ID" value="SNT72241.1"/>
    <property type="molecule type" value="Genomic_DNA"/>
</dbReference>
<evidence type="ECO:0000313" key="2">
    <source>
        <dbReference type="Proteomes" id="UP000198346"/>
    </source>
</evidence>
<sequence>MTGLPFPTAYYLLPAAYPEFFHLYVEFPSCKNNNLAKMRG</sequence>
<keyword evidence="2" id="KW-1185">Reference proteome</keyword>
<dbReference type="AlphaFoldDB" id="A0A239PPK9"/>
<protein>
    <submittedName>
        <fullName evidence="1">Uncharacterized protein</fullName>
    </submittedName>
</protein>
<organism evidence="1 2">
    <name type="scientific">Amphiplicatus metriothermophilus</name>
    <dbReference type="NCBI Taxonomy" id="1519374"/>
    <lineage>
        <taxon>Bacteria</taxon>
        <taxon>Pseudomonadati</taxon>
        <taxon>Pseudomonadota</taxon>
        <taxon>Alphaproteobacteria</taxon>
        <taxon>Parvularculales</taxon>
        <taxon>Parvularculaceae</taxon>
        <taxon>Amphiplicatus</taxon>
    </lineage>
</organism>
<reference evidence="1 2" key="1">
    <citation type="submission" date="2017-07" db="EMBL/GenBank/DDBJ databases">
        <authorList>
            <person name="Sun Z.S."/>
            <person name="Albrecht U."/>
            <person name="Echele G."/>
            <person name="Lee C.C."/>
        </authorList>
    </citation>
    <scope>NUCLEOTIDE SEQUENCE [LARGE SCALE GENOMIC DNA]</scope>
    <source>
        <strain evidence="1 2">CGMCC 1.12710</strain>
    </source>
</reference>
<gene>
    <name evidence="1" type="ORF">SAMN06297382_1278</name>
</gene>
<dbReference type="Proteomes" id="UP000198346">
    <property type="component" value="Unassembled WGS sequence"/>
</dbReference>
<accession>A0A239PPK9</accession>